<dbReference type="PANTHER" id="PTHR43737">
    <property type="entry name" value="BLL7424 PROTEIN"/>
    <property type="match status" value="1"/>
</dbReference>
<dbReference type="EMBL" id="CP071060">
    <property type="protein sequence ID" value="QSI76237.1"/>
    <property type="molecule type" value="Genomic_DNA"/>
</dbReference>
<dbReference type="PROSITE" id="PS51257">
    <property type="entry name" value="PROKAR_LIPOPROTEIN"/>
    <property type="match status" value="1"/>
</dbReference>
<proteinExistence type="predicted"/>
<dbReference type="RefSeq" id="WP_206253977.1">
    <property type="nucleotide sequence ID" value="NZ_CP071060.1"/>
</dbReference>
<keyword evidence="2" id="KW-1185">Reference proteome</keyword>
<sequence length="573" mass="61509">MEFRNLAAALALATLAACGGGGGGNGGSGGGTSGGTTPTPVASPTPGEAARFLEQASFGPTQASINALSTSNFSAWLDAEFAKPQTLHKTTVDQLQAGLAAGKSLDQSHFFESFWKQAVTGDDQLRQRVALALSEIFVVSFDGNLSQNIRGMASYYDMLGRNAFGNYRQLIEDVAMHPMMGIYLSHLRNQKENPAKGRVPDENFAREVMQLFSIGLYELNADGTQKLGSDGKPIETYTNDDVTGLAKVFTGWSWAGPDTGDERFWGWGADADPDREVKSMQGYTQFHSLSEKKFLGVTVAAQSKADPAGSLKPALDRLYNHANVGPFIGKQLIQRLVTSNPSPAYVSRVSAAFANNGQGVRGDMKAVIRAVLLDPEARDASYAVRDDFGKVREPIVRLGHFLRAFNATSASGRYLIGNTDSNSSALGQSPLRSPSVFNFYRPGYVPPGTALADRALVAPEFQITNETSIAGYLNFMQGAVASGVGSATNNVRDVQPDFTAELALAEKPDELLNRLDLLLTHNTMSATTKQTIRDAVNAIAIPTDATKADTARKNRVRLAVYLVLASNDYLIQK</sequence>
<evidence type="ECO:0000313" key="1">
    <source>
        <dbReference type="EMBL" id="QSI76237.1"/>
    </source>
</evidence>
<dbReference type="Pfam" id="PF08811">
    <property type="entry name" value="DUF1800"/>
    <property type="match status" value="1"/>
</dbReference>
<dbReference type="InterPro" id="IPR014917">
    <property type="entry name" value="DUF1800"/>
</dbReference>
<protein>
    <submittedName>
        <fullName evidence="1">DUF1800 domain-containing protein</fullName>
    </submittedName>
</protein>
<gene>
    <name evidence="1" type="ORF">JY500_17440</name>
</gene>
<reference evidence="1 2" key="1">
    <citation type="submission" date="2021-02" db="EMBL/GenBank/DDBJ databases">
        <title>Niveibacterium changnyeongensis HC41.</title>
        <authorList>
            <person name="Kang M."/>
        </authorList>
    </citation>
    <scope>NUCLEOTIDE SEQUENCE [LARGE SCALE GENOMIC DNA]</scope>
    <source>
        <strain evidence="1 2">HC41</strain>
    </source>
</reference>
<organism evidence="1 2">
    <name type="scientific">Niveibacterium microcysteis</name>
    <dbReference type="NCBI Taxonomy" id="2811415"/>
    <lineage>
        <taxon>Bacteria</taxon>
        <taxon>Pseudomonadati</taxon>
        <taxon>Pseudomonadota</taxon>
        <taxon>Betaproteobacteria</taxon>
        <taxon>Rhodocyclales</taxon>
        <taxon>Rhodocyclaceae</taxon>
        <taxon>Niveibacterium</taxon>
    </lineage>
</organism>
<dbReference type="Proteomes" id="UP000663570">
    <property type="component" value="Chromosome"/>
</dbReference>
<accession>A0ABX7M394</accession>
<name>A0ABX7M394_9RHOO</name>
<dbReference type="PANTHER" id="PTHR43737:SF1">
    <property type="entry name" value="DUF1501 DOMAIN-CONTAINING PROTEIN"/>
    <property type="match status" value="1"/>
</dbReference>
<evidence type="ECO:0000313" key="2">
    <source>
        <dbReference type="Proteomes" id="UP000663570"/>
    </source>
</evidence>